<dbReference type="GO" id="GO:0005829">
    <property type="term" value="C:cytosol"/>
    <property type="evidence" value="ECO:0007669"/>
    <property type="project" value="TreeGrafter"/>
</dbReference>
<dbReference type="Gene3D" id="3.90.226.10">
    <property type="entry name" value="2-enoyl-CoA Hydratase, Chain A, domain 1"/>
    <property type="match status" value="1"/>
</dbReference>
<dbReference type="GO" id="GO:0016853">
    <property type="term" value="F:isomerase activity"/>
    <property type="evidence" value="ECO:0007669"/>
    <property type="project" value="UniProtKB-KW"/>
</dbReference>
<evidence type="ECO:0000256" key="1">
    <source>
        <dbReference type="ARBA" id="ARBA00001709"/>
    </source>
</evidence>
<organism evidence="5 6">
    <name type="scientific">Glutamicibacter mishrai</name>
    <dbReference type="NCBI Taxonomy" id="1775880"/>
    <lineage>
        <taxon>Bacteria</taxon>
        <taxon>Bacillati</taxon>
        <taxon>Actinomycetota</taxon>
        <taxon>Actinomycetes</taxon>
        <taxon>Micrococcales</taxon>
        <taxon>Micrococcaceae</taxon>
        <taxon>Glutamicibacter</taxon>
    </lineage>
</organism>
<dbReference type="SUPFAM" id="SSF52096">
    <property type="entry name" value="ClpP/crotonase"/>
    <property type="match status" value="1"/>
</dbReference>
<dbReference type="Pfam" id="PF16113">
    <property type="entry name" value="ECH_2"/>
    <property type="match status" value="1"/>
</dbReference>
<comment type="catalytic activity">
    <reaction evidence="1">
        <text>3-hydroxy-2-methylpropanoyl-CoA + H2O = 3-hydroxy-2-methylpropanoate + CoA + H(+)</text>
        <dbReference type="Rhea" id="RHEA:20888"/>
        <dbReference type="ChEBI" id="CHEBI:11805"/>
        <dbReference type="ChEBI" id="CHEBI:15377"/>
        <dbReference type="ChEBI" id="CHEBI:15378"/>
        <dbReference type="ChEBI" id="CHEBI:57287"/>
        <dbReference type="ChEBI" id="CHEBI:57340"/>
        <dbReference type="EC" id="3.1.2.4"/>
    </reaction>
</comment>
<evidence type="ECO:0000313" key="6">
    <source>
        <dbReference type="Proteomes" id="UP000502331"/>
    </source>
</evidence>
<dbReference type="EC" id="3.1.2.4" evidence="2"/>
<dbReference type="RefSeq" id="WP_172511415.1">
    <property type="nucleotide sequence ID" value="NZ_CP032549.1"/>
</dbReference>
<evidence type="ECO:0000256" key="3">
    <source>
        <dbReference type="ARBA" id="ARBA00022801"/>
    </source>
</evidence>
<dbReference type="GO" id="GO:0003860">
    <property type="term" value="F:3-hydroxyisobutyryl-CoA hydrolase activity"/>
    <property type="evidence" value="ECO:0007669"/>
    <property type="project" value="UniProtKB-EC"/>
</dbReference>
<keyword evidence="6" id="KW-1185">Reference proteome</keyword>
<protein>
    <recommendedName>
        <fullName evidence="2">3-hydroxyisobutyryl-CoA hydrolase</fullName>
        <ecNumber evidence="2">3.1.2.4</ecNumber>
    </recommendedName>
</protein>
<dbReference type="CDD" id="cd06558">
    <property type="entry name" value="crotonase-like"/>
    <property type="match status" value="1"/>
</dbReference>
<evidence type="ECO:0000313" key="5">
    <source>
        <dbReference type="EMBL" id="QIV86482.1"/>
    </source>
</evidence>
<dbReference type="Proteomes" id="UP000502331">
    <property type="component" value="Chromosome"/>
</dbReference>
<dbReference type="NCBIfam" id="NF004127">
    <property type="entry name" value="PRK05617.1"/>
    <property type="match status" value="1"/>
</dbReference>
<keyword evidence="5" id="KW-0413">Isomerase</keyword>
<feature type="domain" description="Enoyl-CoA hydratase/isomerase" evidence="4">
    <location>
        <begin position="22"/>
        <end position="345"/>
    </location>
</feature>
<proteinExistence type="predicted"/>
<accession>A0A6H0SFQ7</accession>
<dbReference type="AlphaFoldDB" id="A0A6H0SFQ7"/>
<keyword evidence="3" id="KW-0378">Hydrolase</keyword>
<dbReference type="InterPro" id="IPR045004">
    <property type="entry name" value="ECH_dom"/>
</dbReference>
<sequence>MERSSAPADPATNIVSRVYGPIGHIELDRPSKLNALTLGMLTELTRVLSAWAEDSSISLVLLTGRGERAFCAGGDIADFHRAVTTGKHQEFLDLLSLEFDLDYLISTYPKPLISLAHGITMGGGVGLASHAPVRLVTQSATMGMPEAKIGYTPDVGGSHLLANAPGHFGEYFAMSAASFKGADAVYLGFADVVVTDSFAQNILDELDEFVGLSAGEIISAIEVLHGAQESYALELSQGWVDHAFSADTPSQVLERLEQMVHPAARQAAETLLANSPSSVSSAFYTVRKARAEQDLRSALDRELRMAGYLMHQPDLAEGIRAQVIDKDRNPRWSPALMSGVDQYALRSLAEGSQL</sequence>
<evidence type="ECO:0000256" key="2">
    <source>
        <dbReference type="ARBA" id="ARBA00011915"/>
    </source>
</evidence>
<dbReference type="InterPro" id="IPR029045">
    <property type="entry name" value="ClpP/crotonase-like_dom_sf"/>
</dbReference>
<dbReference type="EMBL" id="CP032549">
    <property type="protein sequence ID" value="QIV86482.1"/>
    <property type="molecule type" value="Genomic_DNA"/>
</dbReference>
<gene>
    <name evidence="5" type="ORF">D3791_04690</name>
</gene>
<reference evidence="5 6" key="1">
    <citation type="submission" date="2018-09" db="EMBL/GenBank/DDBJ databases">
        <title>Glutamicibacter mishrai S5-52T (LMG 29155T = KCTC 39846T).</title>
        <authorList>
            <person name="Das S.K."/>
        </authorList>
    </citation>
    <scope>NUCLEOTIDE SEQUENCE [LARGE SCALE GENOMIC DNA]</scope>
    <source>
        <strain evidence="5 6">S5-52</strain>
    </source>
</reference>
<dbReference type="PANTHER" id="PTHR43176:SF3">
    <property type="entry name" value="3-HYDROXYISOBUTYRYL-COA HYDROLASE, MITOCHONDRIAL"/>
    <property type="match status" value="1"/>
</dbReference>
<evidence type="ECO:0000259" key="4">
    <source>
        <dbReference type="Pfam" id="PF16113"/>
    </source>
</evidence>
<dbReference type="GO" id="GO:0006574">
    <property type="term" value="P:L-valine catabolic process"/>
    <property type="evidence" value="ECO:0007669"/>
    <property type="project" value="TreeGrafter"/>
</dbReference>
<dbReference type="InterPro" id="IPR032259">
    <property type="entry name" value="HIBYL-CoA-H"/>
</dbReference>
<dbReference type="PANTHER" id="PTHR43176">
    <property type="entry name" value="3-HYDROXYISOBUTYRYL-COA HYDROLASE-RELATED"/>
    <property type="match status" value="1"/>
</dbReference>
<name>A0A6H0SFQ7_9MICC</name>